<dbReference type="CDD" id="cd01421">
    <property type="entry name" value="IMPCH"/>
    <property type="match status" value="1"/>
</dbReference>
<name>A0A917J1Z3_9BACT</name>
<keyword evidence="11" id="KW-1185">Reference proteome</keyword>
<comment type="similarity">
    <text evidence="3 8">Belongs to the PurH family.</text>
</comment>
<evidence type="ECO:0000259" key="9">
    <source>
        <dbReference type="PROSITE" id="PS51855"/>
    </source>
</evidence>
<comment type="domain">
    <text evidence="8">The IMP cyclohydrolase activity resides in the N-terminal region.</text>
</comment>
<dbReference type="FunFam" id="3.40.50.1380:FF:000001">
    <property type="entry name" value="Bifunctional purine biosynthesis protein PurH"/>
    <property type="match status" value="1"/>
</dbReference>
<organism evidence="10 11">
    <name type="scientific">Filimonas zeae</name>
    <dbReference type="NCBI Taxonomy" id="1737353"/>
    <lineage>
        <taxon>Bacteria</taxon>
        <taxon>Pseudomonadati</taxon>
        <taxon>Bacteroidota</taxon>
        <taxon>Chitinophagia</taxon>
        <taxon>Chitinophagales</taxon>
        <taxon>Chitinophagaceae</taxon>
        <taxon>Filimonas</taxon>
    </lineage>
</organism>
<dbReference type="HAMAP" id="MF_00139">
    <property type="entry name" value="PurH"/>
    <property type="match status" value="1"/>
</dbReference>
<dbReference type="InterPro" id="IPR011607">
    <property type="entry name" value="MGS-like_dom"/>
</dbReference>
<evidence type="ECO:0000256" key="7">
    <source>
        <dbReference type="ARBA" id="ARBA00023268"/>
    </source>
</evidence>
<dbReference type="PANTHER" id="PTHR11692:SF0">
    <property type="entry name" value="BIFUNCTIONAL PURINE BIOSYNTHESIS PROTEIN ATIC"/>
    <property type="match status" value="1"/>
</dbReference>
<comment type="catalytic activity">
    <reaction evidence="8">
        <text>IMP + H2O = 5-formamido-1-(5-phospho-D-ribosyl)imidazole-4-carboxamide</text>
        <dbReference type="Rhea" id="RHEA:18445"/>
        <dbReference type="ChEBI" id="CHEBI:15377"/>
        <dbReference type="ChEBI" id="CHEBI:58053"/>
        <dbReference type="ChEBI" id="CHEBI:58467"/>
        <dbReference type="EC" id="3.5.4.10"/>
    </reaction>
</comment>
<sequence>MQKKIQSALISVFYKDGLEPIVKELNRLGITIYTTGGTQKFIEDLGIPCVAVESLTTYPSILGGRVKTLHPAVFGGILGRRYEAQDLAEMKQYNIPEIDLVIVDLYPFEETLRNTSEEKAIIEKIDIGGPSMIRAAAKNFKDLVVIAAKDDYAVLEEMLKKQAGETSLEQRKAFAAKAFEVVMNYDIAISNYFNPGATVHSNSANNGKQVLRYGENPHQKATFYGDLTQLFTQLNGKELSYNNLVDVDAAVQLIGEFAGGDTVFAIIKHTNVCGVSARKTVKEAWDAAHAGDTESAFGGVLVTNGTVDKATAEAINEIFFEVLIAPAFDADALEVLKSKKNRILLELKKGAKAQTQHKTLLNGVLSQDNDEGNFAEWKEVGGRYATDAEKEDLTFANLVCKHLKSNAIALVKNKQLVGKGCGQTSRIDALRHAIEKAKQFNFDLAGAVLASDAFFPFNDCVQIAHEAGVVAFIQPGGSIRDKDSIEYTVTNNLAMIITGMRHFRH</sequence>
<dbReference type="EC" id="3.5.4.10" evidence="8"/>
<evidence type="ECO:0000256" key="3">
    <source>
        <dbReference type="ARBA" id="ARBA00007667"/>
    </source>
</evidence>
<dbReference type="InterPro" id="IPR002695">
    <property type="entry name" value="PurH-like"/>
</dbReference>
<evidence type="ECO:0000256" key="8">
    <source>
        <dbReference type="HAMAP-Rule" id="MF_00139"/>
    </source>
</evidence>
<protein>
    <recommendedName>
        <fullName evidence="8">Bifunctional purine biosynthesis protein PurH</fullName>
    </recommendedName>
    <domain>
        <recommendedName>
            <fullName evidence="8">Phosphoribosylaminoimidazolecarboxamide formyltransferase</fullName>
            <ecNumber evidence="8">2.1.2.3</ecNumber>
        </recommendedName>
        <alternativeName>
            <fullName evidence="8">AICAR transformylase</fullName>
        </alternativeName>
    </domain>
    <domain>
        <recommendedName>
            <fullName evidence="8">IMP cyclohydrolase</fullName>
            <ecNumber evidence="8">3.5.4.10</ecNumber>
        </recommendedName>
        <alternativeName>
            <fullName evidence="8">ATIC</fullName>
        </alternativeName>
        <alternativeName>
            <fullName evidence="8">IMP synthase</fullName>
        </alternativeName>
        <alternativeName>
            <fullName evidence="8">Inosinicase</fullName>
        </alternativeName>
    </domain>
</protein>
<comment type="pathway">
    <text evidence="1 8">Purine metabolism; IMP biosynthesis via de novo pathway; IMP from 5-formamido-1-(5-phospho-D-ribosyl)imidazole-4-carboxamide: step 1/1.</text>
</comment>
<dbReference type="InterPro" id="IPR024051">
    <property type="entry name" value="AICAR_Tfase_dup_dom_sf"/>
</dbReference>
<keyword evidence="4 8" id="KW-0808">Transferase</keyword>
<keyword evidence="6 8" id="KW-0378">Hydrolase</keyword>
<dbReference type="Gene3D" id="3.40.50.1380">
    <property type="entry name" value="Methylglyoxal synthase-like domain"/>
    <property type="match status" value="1"/>
</dbReference>
<accession>A0A917J1Z3</accession>
<dbReference type="Gene3D" id="3.40.140.20">
    <property type="match status" value="2"/>
</dbReference>
<dbReference type="GO" id="GO:0005829">
    <property type="term" value="C:cytosol"/>
    <property type="evidence" value="ECO:0007669"/>
    <property type="project" value="TreeGrafter"/>
</dbReference>
<keyword evidence="5 8" id="KW-0658">Purine biosynthesis</keyword>
<dbReference type="SUPFAM" id="SSF52335">
    <property type="entry name" value="Methylglyoxal synthase-like"/>
    <property type="match status" value="1"/>
</dbReference>
<dbReference type="InterPro" id="IPR016193">
    <property type="entry name" value="Cytidine_deaminase-like"/>
</dbReference>
<dbReference type="Pfam" id="PF01808">
    <property type="entry name" value="AICARFT_IMPCHas"/>
    <property type="match status" value="1"/>
</dbReference>
<dbReference type="AlphaFoldDB" id="A0A917J1Z3"/>
<dbReference type="PIRSF" id="PIRSF000414">
    <property type="entry name" value="AICARFT_IMPCHas"/>
    <property type="match status" value="1"/>
</dbReference>
<evidence type="ECO:0000256" key="1">
    <source>
        <dbReference type="ARBA" id="ARBA00004844"/>
    </source>
</evidence>
<dbReference type="Proteomes" id="UP000627292">
    <property type="component" value="Unassembled WGS sequence"/>
</dbReference>
<evidence type="ECO:0000256" key="5">
    <source>
        <dbReference type="ARBA" id="ARBA00022755"/>
    </source>
</evidence>
<proteinExistence type="inferred from homology"/>
<dbReference type="SUPFAM" id="SSF53927">
    <property type="entry name" value="Cytidine deaminase-like"/>
    <property type="match status" value="1"/>
</dbReference>
<dbReference type="EMBL" id="BMIB01000004">
    <property type="protein sequence ID" value="GGH77630.1"/>
    <property type="molecule type" value="Genomic_DNA"/>
</dbReference>
<reference evidence="10" key="2">
    <citation type="submission" date="2020-09" db="EMBL/GenBank/DDBJ databases">
        <authorList>
            <person name="Sun Q."/>
            <person name="Zhou Y."/>
        </authorList>
    </citation>
    <scope>NUCLEOTIDE SEQUENCE</scope>
    <source>
        <strain evidence="10">CGMCC 1.15290</strain>
    </source>
</reference>
<dbReference type="GO" id="GO:0003937">
    <property type="term" value="F:IMP cyclohydrolase activity"/>
    <property type="evidence" value="ECO:0007669"/>
    <property type="project" value="UniProtKB-UniRule"/>
</dbReference>
<feature type="domain" description="MGS-like" evidence="9">
    <location>
        <begin position="1"/>
        <end position="147"/>
    </location>
</feature>
<dbReference type="Pfam" id="PF02142">
    <property type="entry name" value="MGS"/>
    <property type="match status" value="1"/>
</dbReference>
<comment type="pathway">
    <text evidence="2 8">Purine metabolism; IMP biosynthesis via de novo pathway; 5-formamido-1-(5-phospho-D-ribosyl)imidazole-4-carboxamide from 5-amino-1-(5-phospho-D-ribosyl)imidazole-4-carboxamide (10-formyl THF route): step 1/1.</text>
</comment>
<dbReference type="SMART" id="SM00798">
    <property type="entry name" value="AICARFT_IMPCHas"/>
    <property type="match status" value="1"/>
</dbReference>
<evidence type="ECO:0000313" key="10">
    <source>
        <dbReference type="EMBL" id="GGH77630.1"/>
    </source>
</evidence>
<keyword evidence="7 8" id="KW-0511">Multifunctional enzyme</keyword>
<dbReference type="NCBIfam" id="NF002049">
    <property type="entry name" value="PRK00881.1"/>
    <property type="match status" value="1"/>
</dbReference>
<dbReference type="FunFam" id="3.40.140.20:FF:000005">
    <property type="entry name" value="Bifunctional purine biosynthesis protein PurH"/>
    <property type="match status" value="1"/>
</dbReference>
<dbReference type="SMART" id="SM00851">
    <property type="entry name" value="MGS"/>
    <property type="match status" value="1"/>
</dbReference>
<dbReference type="PANTHER" id="PTHR11692">
    <property type="entry name" value="BIFUNCTIONAL PURINE BIOSYNTHESIS PROTEIN PURH"/>
    <property type="match status" value="1"/>
</dbReference>
<dbReference type="GO" id="GO:0004643">
    <property type="term" value="F:phosphoribosylaminoimidazolecarboxamide formyltransferase activity"/>
    <property type="evidence" value="ECO:0007669"/>
    <property type="project" value="UniProtKB-UniRule"/>
</dbReference>
<comment type="catalytic activity">
    <reaction evidence="8">
        <text>(6R)-10-formyltetrahydrofolate + 5-amino-1-(5-phospho-beta-D-ribosyl)imidazole-4-carboxamide = 5-formamido-1-(5-phospho-D-ribosyl)imidazole-4-carboxamide + (6S)-5,6,7,8-tetrahydrofolate</text>
        <dbReference type="Rhea" id="RHEA:22192"/>
        <dbReference type="ChEBI" id="CHEBI:57453"/>
        <dbReference type="ChEBI" id="CHEBI:58467"/>
        <dbReference type="ChEBI" id="CHEBI:58475"/>
        <dbReference type="ChEBI" id="CHEBI:195366"/>
        <dbReference type="EC" id="2.1.2.3"/>
    </reaction>
</comment>
<evidence type="ECO:0000256" key="4">
    <source>
        <dbReference type="ARBA" id="ARBA00022679"/>
    </source>
</evidence>
<evidence type="ECO:0000256" key="2">
    <source>
        <dbReference type="ARBA" id="ARBA00004954"/>
    </source>
</evidence>
<comment type="caution">
    <text evidence="10">The sequence shown here is derived from an EMBL/GenBank/DDBJ whole genome shotgun (WGS) entry which is preliminary data.</text>
</comment>
<evidence type="ECO:0000256" key="6">
    <source>
        <dbReference type="ARBA" id="ARBA00022801"/>
    </source>
</evidence>
<dbReference type="PROSITE" id="PS51855">
    <property type="entry name" value="MGS"/>
    <property type="match status" value="1"/>
</dbReference>
<dbReference type="GO" id="GO:0006189">
    <property type="term" value="P:'de novo' IMP biosynthetic process"/>
    <property type="evidence" value="ECO:0007669"/>
    <property type="project" value="UniProtKB-UniRule"/>
</dbReference>
<dbReference type="InterPro" id="IPR036914">
    <property type="entry name" value="MGS-like_dom_sf"/>
</dbReference>
<reference evidence="10" key="1">
    <citation type="journal article" date="2014" name="Int. J. Syst. Evol. Microbiol.">
        <title>Complete genome sequence of Corynebacterium casei LMG S-19264T (=DSM 44701T), isolated from a smear-ripened cheese.</title>
        <authorList>
            <consortium name="US DOE Joint Genome Institute (JGI-PGF)"/>
            <person name="Walter F."/>
            <person name="Albersmeier A."/>
            <person name="Kalinowski J."/>
            <person name="Ruckert C."/>
        </authorList>
    </citation>
    <scope>NUCLEOTIDE SEQUENCE</scope>
    <source>
        <strain evidence="10">CGMCC 1.15290</strain>
    </source>
</reference>
<evidence type="ECO:0000313" key="11">
    <source>
        <dbReference type="Proteomes" id="UP000627292"/>
    </source>
</evidence>
<dbReference type="EC" id="2.1.2.3" evidence="8"/>
<dbReference type="RefSeq" id="WP_188956461.1">
    <property type="nucleotide sequence ID" value="NZ_BMIB01000004.1"/>
</dbReference>
<gene>
    <name evidence="8 10" type="primary">purH</name>
    <name evidence="10" type="ORF">GCM10011379_44270</name>
</gene>